<feature type="transmembrane region" description="Helical" evidence="7">
    <location>
        <begin position="184"/>
        <end position="203"/>
    </location>
</feature>
<feature type="transmembrane region" description="Helical" evidence="7">
    <location>
        <begin position="256"/>
        <end position="273"/>
    </location>
</feature>
<feature type="transmembrane region" description="Helical" evidence="7">
    <location>
        <begin position="152"/>
        <end position="172"/>
    </location>
</feature>
<accession>A0ABS6F405</accession>
<dbReference type="InterPro" id="IPR000620">
    <property type="entry name" value="EamA_dom"/>
</dbReference>
<evidence type="ECO:0000256" key="2">
    <source>
        <dbReference type="ARBA" id="ARBA00007362"/>
    </source>
</evidence>
<dbReference type="Proteomes" id="UP000736583">
    <property type="component" value="Unassembled WGS sequence"/>
</dbReference>
<gene>
    <name evidence="9" type="ORF">KQI89_15780</name>
</gene>
<sequence length="311" mass="34625">MEFSHKKKAYIAAIIYAFIIGFSFLFAKLTLTVTEPLDALAHRFTVSFIFISVPVLLGWIKVDIDKKDIPVILLLSLFYPTMFFTFQIFGLVYISSSEAGIIQATIPIFTMIFAAVFLKEKSSTLQKASLTLSVAGVIYIFFMKGINLKSDVFMGVVFIVLSALSSAFNTVLARKMTRKYKPICLTYMTTVIGFLSFNVMSFINHSLKGTLNLYFKPFTSPVFVGSILYLGILSSLVTSLLLNYSLSKIEASKMSVFSNLSTLITMMAGVIFLKEKLEYFHIIGAIMIILGIIGTNFLDKNKSSLGNKNTL</sequence>
<evidence type="ECO:0000256" key="7">
    <source>
        <dbReference type="SAM" id="Phobius"/>
    </source>
</evidence>
<evidence type="ECO:0000313" key="9">
    <source>
        <dbReference type="EMBL" id="MBU5593209.1"/>
    </source>
</evidence>
<feature type="transmembrane region" description="Helical" evidence="7">
    <location>
        <begin position="279"/>
        <end position="298"/>
    </location>
</feature>
<keyword evidence="6 7" id="KW-0472">Membrane</keyword>
<evidence type="ECO:0000256" key="1">
    <source>
        <dbReference type="ARBA" id="ARBA00004651"/>
    </source>
</evidence>
<dbReference type="PANTHER" id="PTHR32322">
    <property type="entry name" value="INNER MEMBRANE TRANSPORTER"/>
    <property type="match status" value="1"/>
</dbReference>
<feature type="transmembrane region" description="Helical" evidence="7">
    <location>
        <begin position="39"/>
        <end position="60"/>
    </location>
</feature>
<proteinExistence type="inferred from homology"/>
<keyword evidence="5 7" id="KW-1133">Transmembrane helix</keyword>
<dbReference type="Pfam" id="PF00892">
    <property type="entry name" value="EamA"/>
    <property type="match status" value="2"/>
</dbReference>
<comment type="similarity">
    <text evidence="2">Belongs to the EamA transporter family.</text>
</comment>
<dbReference type="PANTHER" id="PTHR32322:SF18">
    <property type="entry name" value="S-ADENOSYLMETHIONINE_S-ADENOSYLHOMOCYSTEINE TRANSPORTER"/>
    <property type="match status" value="1"/>
</dbReference>
<comment type="caution">
    <text evidence="9">The sequence shown here is derived from an EMBL/GenBank/DDBJ whole genome shotgun (WGS) entry which is preliminary data.</text>
</comment>
<keyword evidence="4 7" id="KW-0812">Transmembrane</keyword>
<evidence type="ECO:0000313" key="10">
    <source>
        <dbReference type="Proteomes" id="UP000736583"/>
    </source>
</evidence>
<organism evidence="9 10">
    <name type="scientific">Clostridium simiarum</name>
    <dbReference type="NCBI Taxonomy" id="2841506"/>
    <lineage>
        <taxon>Bacteria</taxon>
        <taxon>Bacillati</taxon>
        <taxon>Bacillota</taxon>
        <taxon>Clostridia</taxon>
        <taxon>Eubacteriales</taxon>
        <taxon>Clostridiaceae</taxon>
        <taxon>Clostridium</taxon>
    </lineage>
</organism>
<dbReference type="InterPro" id="IPR050638">
    <property type="entry name" value="AA-Vitamin_Transporters"/>
</dbReference>
<comment type="subcellular location">
    <subcellularLocation>
        <location evidence="1">Cell membrane</location>
        <topology evidence="1">Multi-pass membrane protein</topology>
    </subcellularLocation>
</comment>
<feature type="transmembrane region" description="Helical" evidence="7">
    <location>
        <begin position="72"/>
        <end position="94"/>
    </location>
</feature>
<feature type="transmembrane region" description="Helical" evidence="7">
    <location>
        <begin position="9"/>
        <end position="27"/>
    </location>
</feature>
<reference evidence="9 10" key="1">
    <citation type="submission" date="2021-06" db="EMBL/GenBank/DDBJ databases">
        <authorList>
            <person name="Sun Q."/>
            <person name="Li D."/>
        </authorList>
    </citation>
    <scope>NUCLEOTIDE SEQUENCE [LARGE SCALE GENOMIC DNA]</scope>
    <source>
        <strain evidence="9 10">MSJ-4</strain>
    </source>
</reference>
<evidence type="ECO:0000259" key="8">
    <source>
        <dbReference type="Pfam" id="PF00892"/>
    </source>
</evidence>
<evidence type="ECO:0000256" key="4">
    <source>
        <dbReference type="ARBA" id="ARBA00022692"/>
    </source>
</evidence>
<dbReference type="RefSeq" id="WP_216457887.1">
    <property type="nucleotide sequence ID" value="NZ_JAHLQL010000007.1"/>
</dbReference>
<feature type="transmembrane region" description="Helical" evidence="7">
    <location>
        <begin position="223"/>
        <end position="244"/>
    </location>
</feature>
<name>A0ABS6F405_9CLOT</name>
<evidence type="ECO:0000256" key="6">
    <source>
        <dbReference type="ARBA" id="ARBA00023136"/>
    </source>
</evidence>
<protein>
    <submittedName>
        <fullName evidence="9">DMT family transporter</fullName>
    </submittedName>
</protein>
<feature type="transmembrane region" description="Helical" evidence="7">
    <location>
        <begin position="100"/>
        <end position="118"/>
    </location>
</feature>
<evidence type="ECO:0000256" key="5">
    <source>
        <dbReference type="ARBA" id="ARBA00022989"/>
    </source>
</evidence>
<feature type="domain" description="EamA" evidence="8">
    <location>
        <begin position="154"/>
        <end position="296"/>
    </location>
</feature>
<keyword evidence="3" id="KW-1003">Cell membrane</keyword>
<evidence type="ECO:0000256" key="3">
    <source>
        <dbReference type="ARBA" id="ARBA00022475"/>
    </source>
</evidence>
<keyword evidence="10" id="KW-1185">Reference proteome</keyword>
<feature type="domain" description="EamA" evidence="8">
    <location>
        <begin position="8"/>
        <end position="141"/>
    </location>
</feature>
<dbReference type="EMBL" id="JAHLQL010000007">
    <property type="protein sequence ID" value="MBU5593209.1"/>
    <property type="molecule type" value="Genomic_DNA"/>
</dbReference>
<feature type="transmembrane region" description="Helical" evidence="7">
    <location>
        <begin position="130"/>
        <end position="146"/>
    </location>
</feature>